<protein>
    <recommendedName>
        <fullName evidence="1">DUF403 domain-containing protein</fullName>
    </recommendedName>
</protein>
<dbReference type="InterPro" id="IPR007296">
    <property type="entry name" value="DUF403"/>
</dbReference>
<evidence type="ECO:0000259" key="1">
    <source>
        <dbReference type="Pfam" id="PF04168"/>
    </source>
</evidence>
<proteinExistence type="predicted"/>
<accession>A0A150HRF3</accession>
<accession>A0A137Y944</accession>
<dbReference type="PATRIC" id="fig|52133.18.peg.1724"/>
<sequence>MHLLSSSAQHIYWLGRYLFRIGYVAQHLPFTNDQQAETFAQALCLHIDDAENLNQFMLDPQQPYSLISQLEIARDNIQELRGLLTAKAYAELNHLIKNVKCEAENIRAVIDDCCEILKAEQPDIFLFFYLGQSIEQIDTYFRFQHNIHNVLETVDPVVVQLYDLGWQDLQSSWEILKNQPYVNQFYAFTYQLENQFEVYA</sequence>
<evidence type="ECO:0000313" key="3">
    <source>
        <dbReference type="Proteomes" id="UP000075680"/>
    </source>
</evidence>
<name>A0A150HRF3_9GAMM</name>
<dbReference type="AlphaFoldDB" id="A0A150HRF3"/>
<dbReference type="RefSeq" id="WP_061392433.1">
    <property type="nucleotide sequence ID" value="NZ_CM125582.1"/>
</dbReference>
<evidence type="ECO:0000313" key="2">
    <source>
        <dbReference type="EMBL" id="KXZ69228.1"/>
    </source>
</evidence>
<dbReference type="Pfam" id="PF04168">
    <property type="entry name" value="Alpha-E"/>
    <property type="match status" value="1"/>
</dbReference>
<reference evidence="2 3" key="1">
    <citation type="journal article" date="2016" name="Sci. Rep.">
        <title>Genomic and phenotypic characterization of the species Acinetobacter venetianus.</title>
        <authorList>
            <person name="Fondi M."/>
            <person name="Maida I."/>
            <person name="Perrin E."/>
            <person name="Orlandini V."/>
            <person name="La Torre L."/>
            <person name="Bosi E."/>
            <person name="Negroni A."/>
            <person name="Zanaroli G."/>
            <person name="Fava F."/>
            <person name="Decorosi F."/>
            <person name="Giovannetti L."/>
            <person name="Viti C."/>
            <person name="Vaneechoutte M."/>
            <person name="Dijkshoorn L."/>
            <person name="Fani R."/>
        </authorList>
    </citation>
    <scope>NUCLEOTIDE SEQUENCE [LARGE SCALE GENOMIC DNA]</scope>
    <source>
        <strain evidence="2 3">LUH5627</strain>
    </source>
</reference>
<comment type="caution">
    <text evidence="2">The sequence shown here is derived from an EMBL/GenBank/DDBJ whole genome shotgun (WGS) entry which is preliminary data.</text>
</comment>
<dbReference type="EMBL" id="JRUE01000150">
    <property type="protein sequence ID" value="KXZ69228.1"/>
    <property type="molecule type" value="Genomic_DNA"/>
</dbReference>
<feature type="domain" description="DUF403" evidence="1">
    <location>
        <begin position="3"/>
        <end position="151"/>
    </location>
</feature>
<dbReference type="Proteomes" id="UP000075680">
    <property type="component" value="Unassembled WGS sequence"/>
</dbReference>
<gene>
    <name evidence="2" type="ORF">AVENLUH5627_01661</name>
</gene>
<organism evidence="2 3">
    <name type="scientific">Acinetobacter venetianus</name>
    <dbReference type="NCBI Taxonomy" id="52133"/>
    <lineage>
        <taxon>Bacteria</taxon>
        <taxon>Pseudomonadati</taxon>
        <taxon>Pseudomonadota</taxon>
        <taxon>Gammaproteobacteria</taxon>
        <taxon>Moraxellales</taxon>
        <taxon>Moraxellaceae</taxon>
        <taxon>Acinetobacter</taxon>
    </lineage>
</organism>